<dbReference type="AlphaFoldDB" id="A0A559TDZ4"/>
<protein>
    <submittedName>
        <fullName evidence="1">Uncharacterized protein</fullName>
    </submittedName>
</protein>
<dbReference type="EMBL" id="VISO01000002">
    <property type="protein sequence ID" value="TVZ72826.1"/>
    <property type="molecule type" value="Genomic_DNA"/>
</dbReference>
<comment type="caution">
    <text evidence="1">The sequence shown here is derived from an EMBL/GenBank/DDBJ whole genome shotgun (WGS) entry which is preliminary data.</text>
</comment>
<name>A0A559TDZ4_9HYPH</name>
<proteinExistence type="predicted"/>
<reference evidence="1 2" key="1">
    <citation type="submission" date="2019-06" db="EMBL/GenBank/DDBJ databases">
        <title>Pac Bio to generate improved reference genome sequences for organisms with transposon mutant libraries (support for FEBA project).</title>
        <authorList>
            <person name="Blow M."/>
        </authorList>
    </citation>
    <scope>NUCLEOTIDE SEQUENCE [LARGE SCALE GENOMIC DNA]</scope>
    <source>
        <strain evidence="1 2">USDA 1844</strain>
    </source>
</reference>
<evidence type="ECO:0000313" key="2">
    <source>
        <dbReference type="Proteomes" id="UP000319824"/>
    </source>
</evidence>
<gene>
    <name evidence="1" type="ORF">BCL32_1013</name>
</gene>
<sequence>MTPMSGFYELWSRLEETDLLDDVRWTFYSGRPQGGRNTLNESVPKDDFLAFLCAVTEWEFKVCYHTVAEAIEIAHDAFRIVYRYKQWQDATEDLSDPDAWYWSYVVDRIDGDEKMLRQYLVTQKLARQ</sequence>
<organism evidence="1 2">
    <name type="scientific">Rhizobium mongolense USDA 1844</name>
    <dbReference type="NCBI Taxonomy" id="1079460"/>
    <lineage>
        <taxon>Bacteria</taxon>
        <taxon>Pseudomonadati</taxon>
        <taxon>Pseudomonadota</taxon>
        <taxon>Alphaproteobacteria</taxon>
        <taxon>Hyphomicrobiales</taxon>
        <taxon>Rhizobiaceae</taxon>
        <taxon>Rhizobium/Agrobacterium group</taxon>
        <taxon>Rhizobium</taxon>
    </lineage>
</organism>
<evidence type="ECO:0000313" key="1">
    <source>
        <dbReference type="EMBL" id="TVZ72826.1"/>
    </source>
</evidence>
<dbReference type="Proteomes" id="UP000319824">
    <property type="component" value="Unassembled WGS sequence"/>
</dbReference>
<accession>A0A559TDZ4</accession>